<dbReference type="InterPro" id="IPR026134">
    <property type="entry name" value="MDFI/MDFIC"/>
</dbReference>
<dbReference type="PANTHER" id="PTHR15304">
    <property type="entry name" value="MYOD FAMILY INHIBITOR"/>
    <property type="match status" value="1"/>
</dbReference>
<evidence type="ECO:0000313" key="3">
    <source>
        <dbReference type="Ensembl" id="ENSMMOP00000003061.1"/>
    </source>
</evidence>
<organism evidence="3 4">
    <name type="scientific">Mola mola</name>
    <name type="common">Ocean sunfish</name>
    <name type="synonym">Tetraodon mola</name>
    <dbReference type="NCBI Taxonomy" id="94237"/>
    <lineage>
        <taxon>Eukaryota</taxon>
        <taxon>Metazoa</taxon>
        <taxon>Chordata</taxon>
        <taxon>Craniata</taxon>
        <taxon>Vertebrata</taxon>
        <taxon>Euteleostomi</taxon>
        <taxon>Actinopterygii</taxon>
        <taxon>Neopterygii</taxon>
        <taxon>Teleostei</taxon>
        <taxon>Neoteleostei</taxon>
        <taxon>Acanthomorphata</taxon>
        <taxon>Eupercaria</taxon>
        <taxon>Tetraodontiformes</taxon>
        <taxon>Molidae</taxon>
        <taxon>Mola</taxon>
    </lineage>
</organism>
<evidence type="ECO:0000256" key="2">
    <source>
        <dbReference type="SAM" id="MobiDB-lite"/>
    </source>
</evidence>
<reference evidence="3" key="1">
    <citation type="submission" date="2025-08" db="UniProtKB">
        <authorList>
            <consortium name="Ensembl"/>
        </authorList>
    </citation>
    <scope>IDENTIFICATION</scope>
</reference>
<proteinExistence type="inferred from homology"/>
<dbReference type="PANTHER" id="PTHR15304:SF0">
    <property type="entry name" value="MYOD FAMILY INHIBITOR DOMAIN-CONTAINING PROTEIN"/>
    <property type="match status" value="1"/>
</dbReference>
<keyword evidence="4" id="KW-1185">Reference proteome</keyword>
<reference evidence="3" key="2">
    <citation type="submission" date="2025-09" db="UniProtKB">
        <authorList>
            <consortium name="Ensembl"/>
        </authorList>
    </citation>
    <scope>IDENTIFICATION</scope>
</reference>
<protein>
    <submittedName>
        <fullName evidence="3">Uncharacterized protein</fullName>
    </submittedName>
</protein>
<dbReference type="Ensembl" id="ENSMMOT00000003109.1">
    <property type="protein sequence ID" value="ENSMMOP00000003061.1"/>
    <property type="gene ID" value="ENSMMOG00000002464.1"/>
</dbReference>
<feature type="region of interest" description="Disordered" evidence="2">
    <location>
        <begin position="1"/>
        <end position="159"/>
    </location>
</feature>
<dbReference type="Proteomes" id="UP000261620">
    <property type="component" value="Unplaced"/>
</dbReference>
<comment type="similarity">
    <text evidence="1">Belongs to the MDFI family.</text>
</comment>
<feature type="compositionally biased region" description="Low complexity" evidence="2">
    <location>
        <begin position="38"/>
        <end position="50"/>
    </location>
</feature>
<dbReference type="OMA" id="PASHDAC"/>
<evidence type="ECO:0000256" key="1">
    <source>
        <dbReference type="ARBA" id="ARBA00025778"/>
    </source>
</evidence>
<dbReference type="STRING" id="94237.ENSMMOP00000003061"/>
<feature type="compositionally biased region" description="Basic and acidic residues" evidence="2">
    <location>
        <begin position="54"/>
        <end position="64"/>
    </location>
</feature>
<name>A0A3Q3VMX5_MOLML</name>
<accession>A0A3Q3VMX5</accession>
<evidence type="ECO:0000313" key="4">
    <source>
        <dbReference type="Proteomes" id="UP000261620"/>
    </source>
</evidence>
<dbReference type="GO" id="GO:0010468">
    <property type="term" value="P:regulation of gene expression"/>
    <property type="evidence" value="ECO:0007669"/>
    <property type="project" value="UniProtKB-ARBA"/>
</dbReference>
<dbReference type="AlphaFoldDB" id="A0A3Q3VMX5"/>
<sequence length="245" mass="25942">MSRETVCPPEELAGPGKGPQRDISPLLSAPQDARGGDSSRTASPRRPAAAGQRHVTEEKPDYCETVRIQPQPESQPVPLPPAEEDAGKDKNGFRHNSAGTKGGSGPGTRLVATTTQQPKKQLPMPVSQRMQRKLKSSLSVNSDSSRHSKGSSTGSQKPPLPEDCCVHCILACLFCEFLTLCNMVVAQASCGACTSEACCCCCCADDLGDDCNCPCDMDCGIMDACCESSDCLEICMECCGICFPT</sequence>
<dbReference type="Pfam" id="PF15316">
    <property type="entry name" value="MDFI"/>
    <property type="match status" value="1"/>
</dbReference>